<comment type="caution">
    <text evidence="1">The sequence shown here is derived from an EMBL/GenBank/DDBJ whole genome shotgun (WGS) entry which is preliminary data.</text>
</comment>
<sequence length="367" mass="41132">MTNQVFFVKYAGNQPGKIETHYAGENERLKPLLDVADMLAVFFPNVSLPDFTVHTNVESDALAPNLLLSNLKAGRTAKTALIIKSSKELSTNTDETVQISSLKIEIVEKAGFVCEAIALDSVDTLDFELPALFDWPLPDNESDSINKDAYFTYFKRFLEDIQSVQVKKSIESPYLSTIVGATSQHLAGNADLYIVPSACRLINRNQIAMVLKLNLQPFVPEDLVEAIGYTLASNSLFDISGRPPPVGILTDFRNQWILIWIGPGGVIRYAETEVDTSGETKELTRQTALHHIRMHVKAYDALLKAERVTKRKAEAVQLVFDGLEAGFMKKQRVEVAEDNMVDLLDTEEEVRMYEISKRMKQTPLFDK</sequence>
<accession>A0A1Y2C8N1</accession>
<dbReference type="Proteomes" id="UP000193642">
    <property type="component" value="Unassembled WGS sequence"/>
</dbReference>
<reference evidence="1 2" key="1">
    <citation type="submission" date="2016-07" db="EMBL/GenBank/DDBJ databases">
        <title>Pervasive Adenine N6-methylation of Active Genes in Fungi.</title>
        <authorList>
            <consortium name="DOE Joint Genome Institute"/>
            <person name="Mondo S.J."/>
            <person name="Dannebaum R.O."/>
            <person name="Kuo R.C."/>
            <person name="Labutti K."/>
            <person name="Haridas S."/>
            <person name="Kuo A."/>
            <person name="Salamov A."/>
            <person name="Ahrendt S.R."/>
            <person name="Lipzen A."/>
            <person name="Sullivan W."/>
            <person name="Andreopoulos W.B."/>
            <person name="Clum A."/>
            <person name="Lindquist E."/>
            <person name="Daum C."/>
            <person name="Ramamoorthy G.K."/>
            <person name="Gryganskyi A."/>
            <person name="Culley D."/>
            <person name="Magnuson J.K."/>
            <person name="James T.Y."/>
            <person name="O'Malley M.A."/>
            <person name="Stajich J.E."/>
            <person name="Spatafora J.W."/>
            <person name="Visel A."/>
            <person name="Grigoriev I.V."/>
        </authorList>
    </citation>
    <scope>NUCLEOTIDE SEQUENCE [LARGE SCALE GENOMIC DNA]</scope>
    <source>
        <strain evidence="1 2">JEL800</strain>
    </source>
</reference>
<dbReference type="AlphaFoldDB" id="A0A1Y2C8N1"/>
<protein>
    <submittedName>
        <fullName evidence="1">Uncharacterized protein</fullName>
    </submittedName>
</protein>
<dbReference type="OrthoDB" id="2145687at2759"/>
<keyword evidence="2" id="KW-1185">Reference proteome</keyword>
<proteinExistence type="predicted"/>
<name>A0A1Y2C8N1_9FUNG</name>
<gene>
    <name evidence="1" type="ORF">BCR33DRAFT_717607</name>
</gene>
<evidence type="ECO:0000313" key="1">
    <source>
        <dbReference type="EMBL" id="ORY43382.1"/>
    </source>
</evidence>
<evidence type="ECO:0000313" key="2">
    <source>
        <dbReference type="Proteomes" id="UP000193642"/>
    </source>
</evidence>
<dbReference type="EMBL" id="MCGO01000025">
    <property type="protein sequence ID" value="ORY43382.1"/>
    <property type="molecule type" value="Genomic_DNA"/>
</dbReference>
<organism evidence="1 2">
    <name type="scientific">Rhizoclosmatium globosum</name>
    <dbReference type="NCBI Taxonomy" id="329046"/>
    <lineage>
        <taxon>Eukaryota</taxon>
        <taxon>Fungi</taxon>
        <taxon>Fungi incertae sedis</taxon>
        <taxon>Chytridiomycota</taxon>
        <taxon>Chytridiomycota incertae sedis</taxon>
        <taxon>Chytridiomycetes</taxon>
        <taxon>Chytridiales</taxon>
        <taxon>Chytriomycetaceae</taxon>
        <taxon>Rhizoclosmatium</taxon>
    </lineage>
</organism>